<dbReference type="GO" id="GO:0005829">
    <property type="term" value="C:cytosol"/>
    <property type="evidence" value="ECO:0007669"/>
    <property type="project" value="TreeGrafter"/>
</dbReference>
<evidence type="ECO:0000259" key="7">
    <source>
        <dbReference type="Pfam" id="PF00460"/>
    </source>
</evidence>
<evidence type="ECO:0000256" key="6">
    <source>
        <dbReference type="PIRNR" id="PIRNR002889"/>
    </source>
</evidence>
<evidence type="ECO:0000256" key="5">
    <source>
        <dbReference type="ARBA" id="ARBA00024934"/>
    </source>
</evidence>
<dbReference type="PROSITE" id="PS00588">
    <property type="entry name" value="FLAGELLA_BB_ROD"/>
    <property type="match status" value="1"/>
</dbReference>
<dbReference type="Proteomes" id="UP000308489">
    <property type="component" value="Chromosome 1"/>
</dbReference>
<dbReference type="InterPro" id="IPR001444">
    <property type="entry name" value="Flag_bb_rod_N"/>
</dbReference>
<comment type="subcellular location">
    <subcellularLocation>
        <location evidence="1 6">Bacterial flagellum basal body</location>
    </subcellularLocation>
</comment>
<dbReference type="RefSeq" id="WP_138209806.1">
    <property type="nucleotide sequence ID" value="NZ_CBCRUQ010000004.1"/>
</dbReference>
<keyword evidence="4 6" id="KW-0975">Bacterial flagellum</keyword>
<keyword evidence="9" id="KW-1185">Reference proteome</keyword>
<dbReference type="AlphaFoldDB" id="A0A4U9RFY9"/>
<comment type="function">
    <text evidence="5 6">Structural component of flagellum, the bacterial motility apparatus. Part of the rod structure of flagellar basal body.</text>
</comment>
<evidence type="ECO:0000256" key="4">
    <source>
        <dbReference type="ARBA" id="ARBA00023143"/>
    </source>
</evidence>
<evidence type="ECO:0000313" key="8">
    <source>
        <dbReference type="EMBL" id="VTQ87650.1"/>
    </source>
</evidence>
<dbReference type="InterPro" id="IPR019776">
    <property type="entry name" value="Flagellar_basal_body_rod_CS"/>
</dbReference>
<keyword evidence="8" id="KW-0282">Flagellum</keyword>
<dbReference type="KEGG" id="hhw:NCTC503_01114"/>
<keyword evidence="8" id="KW-0966">Cell projection</keyword>
<evidence type="ECO:0000313" key="9">
    <source>
        <dbReference type="Proteomes" id="UP000308489"/>
    </source>
</evidence>
<dbReference type="OrthoDB" id="9792068at2"/>
<dbReference type="GO" id="GO:0071978">
    <property type="term" value="P:bacterial-type flagellum-dependent swarming motility"/>
    <property type="evidence" value="ECO:0007669"/>
    <property type="project" value="TreeGrafter"/>
</dbReference>
<comment type="subunit">
    <text evidence="6">The basal body constitutes a major portion of the flagellar organelle and consists of a number of rings mounted on a central rod.</text>
</comment>
<dbReference type="GO" id="GO:0009424">
    <property type="term" value="C:bacterial-type flagellum hook"/>
    <property type="evidence" value="ECO:0007669"/>
    <property type="project" value="TreeGrafter"/>
</dbReference>
<sequence length="136" mass="15145">MSTLIGFSNNSSSGDVYKNLKNGISASYERSKVISNNVSNINTKGYKRFDVVLEEKLSKGKVDMKNTDKKHINDNFNSKGYKVIRDENGAMRNDGNNVDVDIEMTNLASNSILYNALVTHINNDFSMKTNVIKGGR</sequence>
<keyword evidence="8" id="KW-0969">Cilium</keyword>
<dbReference type="PANTHER" id="PTHR30435:SF1">
    <property type="entry name" value="FLAGELLAR HOOK PROTEIN FLGE"/>
    <property type="match status" value="1"/>
</dbReference>
<gene>
    <name evidence="8" type="primary">flgB</name>
    <name evidence="8" type="ORF">NCTC503_01114</name>
</gene>
<dbReference type="PIRSF" id="PIRSF002889">
    <property type="entry name" value="Rod_FlgB"/>
    <property type="match status" value="1"/>
</dbReference>
<comment type="similarity">
    <text evidence="2 6">Belongs to the flagella basal body rod proteins family.</text>
</comment>
<dbReference type="EMBL" id="LR590481">
    <property type="protein sequence ID" value="VTQ87650.1"/>
    <property type="molecule type" value="Genomic_DNA"/>
</dbReference>
<dbReference type="NCBIfam" id="TIGR01396">
    <property type="entry name" value="FlgB"/>
    <property type="match status" value="1"/>
</dbReference>
<dbReference type="InterPro" id="IPR006300">
    <property type="entry name" value="FlgB"/>
</dbReference>
<organism evidence="8 9">
    <name type="scientific">Hathewaya histolytica</name>
    <name type="common">Clostridium histolyticum</name>
    <dbReference type="NCBI Taxonomy" id="1498"/>
    <lineage>
        <taxon>Bacteria</taxon>
        <taxon>Bacillati</taxon>
        <taxon>Bacillota</taxon>
        <taxon>Clostridia</taxon>
        <taxon>Eubacteriales</taxon>
        <taxon>Clostridiaceae</taxon>
        <taxon>Hathewaya</taxon>
    </lineage>
</organism>
<evidence type="ECO:0000256" key="3">
    <source>
        <dbReference type="ARBA" id="ARBA00014376"/>
    </source>
</evidence>
<evidence type="ECO:0000256" key="1">
    <source>
        <dbReference type="ARBA" id="ARBA00004117"/>
    </source>
</evidence>
<accession>A0A4U9RFY9</accession>
<evidence type="ECO:0000256" key="2">
    <source>
        <dbReference type="ARBA" id="ARBA00009677"/>
    </source>
</evidence>
<dbReference type="Pfam" id="PF00460">
    <property type="entry name" value="Flg_bb_rod"/>
    <property type="match status" value="1"/>
</dbReference>
<reference evidence="8 9" key="1">
    <citation type="submission" date="2019-05" db="EMBL/GenBank/DDBJ databases">
        <authorList>
            <consortium name="Pathogen Informatics"/>
        </authorList>
    </citation>
    <scope>NUCLEOTIDE SEQUENCE [LARGE SCALE GENOMIC DNA]</scope>
    <source>
        <strain evidence="8 9">NCTC503</strain>
    </source>
</reference>
<feature type="domain" description="Flagellar basal body rod protein N-terminal" evidence="7">
    <location>
        <begin position="29"/>
        <end position="47"/>
    </location>
</feature>
<protein>
    <recommendedName>
        <fullName evidence="3 6">Flagellar basal body rod protein FlgB</fullName>
    </recommendedName>
</protein>
<dbReference type="GO" id="GO:0030694">
    <property type="term" value="C:bacterial-type flagellum basal body, rod"/>
    <property type="evidence" value="ECO:0007669"/>
    <property type="project" value="InterPro"/>
</dbReference>
<dbReference type="PANTHER" id="PTHR30435">
    <property type="entry name" value="FLAGELLAR PROTEIN"/>
    <property type="match status" value="1"/>
</dbReference>
<name>A0A4U9RFY9_HATHI</name>
<proteinExistence type="inferred from homology"/>